<keyword evidence="1" id="KW-0812">Transmembrane</keyword>
<proteinExistence type="predicted"/>
<sequence length="162" mass="18406">MSKESSVIFLVAAINQWSKYAIALTGKYRIAQDFQIVSYRTFQIVSQYVTDLKMDIRRICVIWGEKSTWKVVVSFATHVFEPTIANYRAVYLRHYSIILLVEPSIITFLWKESATFLDILSPSEEVAASFFAFAPTVLFVLSFAPASFISLMMAGDFDISSN</sequence>
<organism evidence="2 3">
    <name type="scientific">Daphnia magna</name>
    <dbReference type="NCBI Taxonomy" id="35525"/>
    <lineage>
        <taxon>Eukaryota</taxon>
        <taxon>Metazoa</taxon>
        <taxon>Ecdysozoa</taxon>
        <taxon>Arthropoda</taxon>
        <taxon>Crustacea</taxon>
        <taxon>Branchiopoda</taxon>
        <taxon>Diplostraca</taxon>
        <taxon>Cladocera</taxon>
        <taxon>Anomopoda</taxon>
        <taxon>Daphniidae</taxon>
        <taxon>Daphnia</taxon>
    </lineage>
</organism>
<dbReference type="EMBL" id="JAOYFB010000037">
    <property type="protein sequence ID" value="KAK4024325.1"/>
    <property type="molecule type" value="Genomic_DNA"/>
</dbReference>
<evidence type="ECO:0000313" key="3">
    <source>
        <dbReference type="Proteomes" id="UP001234178"/>
    </source>
</evidence>
<comment type="caution">
    <text evidence="2">The sequence shown here is derived from an EMBL/GenBank/DDBJ whole genome shotgun (WGS) entry which is preliminary data.</text>
</comment>
<feature type="transmembrane region" description="Helical" evidence="1">
    <location>
        <begin position="130"/>
        <end position="154"/>
    </location>
</feature>
<evidence type="ECO:0000256" key="1">
    <source>
        <dbReference type="SAM" id="Phobius"/>
    </source>
</evidence>
<dbReference type="Proteomes" id="UP001234178">
    <property type="component" value="Unassembled WGS sequence"/>
</dbReference>
<evidence type="ECO:0000313" key="2">
    <source>
        <dbReference type="EMBL" id="KAK4024325.1"/>
    </source>
</evidence>
<keyword evidence="3" id="KW-1185">Reference proteome</keyword>
<accession>A0ABR0AH09</accession>
<keyword evidence="1" id="KW-0472">Membrane</keyword>
<name>A0ABR0AH09_9CRUS</name>
<feature type="transmembrane region" description="Helical" evidence="1">
    <location>
        <begin position="90"/>
        <end position="110"/>
    </location>
</feature>
<gene>
    <name evidence="2" type="ORF">OUZ56_009712</name>
</gene>
<keyword evidence="1" id="KW-1133">Transmembrane helix</keyword>
<protein>
    <submittedName>
        <fullName evidence="2">Uncharacterized protein</fullName>
    </submittedName>
</protein>
<reference evidence="2 3" key="1">
    <citation type="journal article" date="2023" name="Nucleic Acids Res.">
        <title>The hologenome of Daphnia magna reveals possible DNA methylation and microbiome-mediated evolution of the host genome.</title>
        <authorList>
            <person name="Chaturvedi A."/>
            <person name="Li X."/>
            <person name="Dhandapani V."/>
            <person name="Marshall H."/>
            <person name="Kissane S."/>
            <person name="Cuenca-Cambronero M."/>
            <person name="Asole G."/>
            <person name="Calvet F."/>
            <person name="Ruiz-Romero M."/>
            <person name="Marangio P."/>
            <person name="Guigo R."/>
            <person name="Rago D."/>
            <person name="Mirbahai L."/>
            <person name="Eastwood N."/>
            <person name="Colbourne J.K."/>
            <person name="Zhou J."/>
            <person name="Mallon E."/>
            <person name="Orsini L."/>
        </authorList>
    </citation>
    <scope>NUCLEOTIDE SEQUENCE [LARGE SCALE GENOMIC DNA]</scope>
    <source>
        <strain evidence="2">LRV0_1</strain>
    </source>
</reference>